<evidence type="ECO:0000313" key="2">
    <source>
        <dbReference type="Proteomes" id="UP000250235"/>
    </source>
</evidence>
<sequence>MGSLIAPSCFLNPSPLCHSVCSVTSSSYSLQHCLLVSCPRNGLSRRRNRTAMACLRQENSKDDGFCRRRGILLMGFGWIPLLSMRAGALDGLAEG</sequence>
<evidence type="ECO:0000313" key="1">
    <source>
        <dbReference type="EMBL" id="KZV56089.1"/>
    </source>
</evidence>
<name>A0A2Z7D947_9LAMI</name>
<protein>
    <submittedName>
        <fullName evidence="1">MAR-binding filament-like protein 1-like</fullName>
    </submittedName>
</protein>
<accession>A0A2Z7D947</accession>
<dbReference type="AlphaFoldDB" id="A0A2Z7D947"/>
<organism evidence="1 2">
    <name type="scientific">Dorcoceras hygrometricum</name>
    <dbReference type="NCBI Taxonomy" id="472368"/>
    <lineage>
        <taxon>Eukaryota</taxon>
        <taxon>Viridiplantae</taxon>
        <taxon>Streptophyta</taxon>
        <taxon>Embryophyta</taxon>
        <taxon>Tracheophyta</taxon>
        <taxon>Spermatophyta</taxon>
        <taxon>Magnoliopsida</taxon>
        <taxon>eudicotyledons</taxon>
        <taxon>Gunneridae</taxon>
        <taxon>Pentapetalae</taxon>
        <taxon>asterids</taxon>
        <taxon>lamiids</taxon>
        <taxon>Lamiales</taxon>
        <taxon>Gesneriaceae</taxon>
        <taxon>Didymocarpoideae</taxon>
        <taxon>Trichosporeae</taxon>
        <taxon>Loxocarpinae</taxon>
        <taxon>Dorcoceras</taxon>
    </lineage>
</organism>
<keyword evidence="2" id="KW-1185">Reference proteome</keyword>
<gene>
    <name evidence="1" type="ORF">F511_06106</name>
</gene>
<proteinExistence type="predicted"/>
<dbReference type="EMBL" id="KQ988415">
    <property type="protein sequence ID" value="KZV56089.1"/>
    <property type="molecule type" value="Genomic_DNA"/>
</dbReference>
<reference evidence="1 2" key="1">
    <citation type="journal article" date="2015" name="Proc. Natl. Acad. Sci. U.S.A.">
        <title>The resurrection genome of Boea hygrometrica: A blueprint for survival of dehydration.</title>
        <authorList>
            <person name="Xiao L."/>
            <person name="Yang G."/>
            <person name="Zhang L."/>
            <person name="Yang X."/>
            <person name="Zhao S."/>
            <person name="Ji Z."/>
            <person name="Zhou Q."/>
            <person name="Hu M."/>
            <person name="Wang Y."/>
            <person name="Chen M."/>
            <person name="Xu Y."/>
            <person name="Jin H."/>
            <person name="Xiao X."/>
            <person name="Hu G."/>
            <person name="Bao F."/>
            <person name="Hu Y."/>
            <person name="Wan P."/>
            <person name="Li L."/>
            <person name="Deng X."/>
            <person name="Kuang T."/>
            <person name="Xiang C."/>
            <person name="Zhu J.K."/>
            <person name="Oliver M.J."/>
            <person name="He Y."/>
        </authorList>
    </citation>
    <scope>NUCLEOTIDE SEQUENCE [LARGE SCALE GENOMIC DNA]</scope>
    <source>
        <strain evidence="2">cv. XS01</strain>
    </source>
</reference>
<dbReference type="OrthoDB" id="10255522at2759"/>
<dbReference type="Proteomes" id="UP000250235">
    <property type="component" value="Unassembled WGS sequence"/>
</dbReference>